<dbReference type="Pfam" id="PF00520">
    <property type="entry name" value="Ion_trans"/>
    <property type="match status" value="1"/>
</dbReference>
<dbReference type="eggNOG" id="KOG2243">
    <property type="taxonomic scope" value="Eukaryota"/>
</dbReference>
<dbReference type="SUPFAM" id="SSF82109">
    <property type="entry name" value="MIR domain"/>
    <property type="match status" value="1"/>
</dbReference>
<evidence type="ECO:0000256" key="2">
    <source>
        <dbReference type="ARBA" id="ARBA00022692"/>
    </source>
</evidence>
<dbReference type="Proteomes" id="UP000009168">
    <property type="component" value="Unassembled WGS sequence"/>
</dbReference>
<gene>
    <name evidence="12" type="ORF">TTHERM_00354640</name>
</gene>
<keyword evidence="4 7" id="KW-1133">Transmembrane helix</keyword>
<dbReference type="GO" id="GO:0005216">
    <property type="term" value="F:monoatomic ion channel activity"/>
    <property type="evidence" value="ECO:0007669"/>
    <property type="project" value="InterPro"/>
</dbReference>
<dbReference type="Gene3D" id="2.80.10.50">
    <property type="match status" value="2"/>
</dbReference>
<dbReference type="InterPro" id="IPR015925">
    <property type="entry name" value="Ryanodine_IP3_receptor"/>
</dbReference>
<evidence type="ECO:0000259" key="10">
    <source>
        <dbReference type="Pfam" id="PF08454"/>
    </source>
</evidence>
<evidence type="ECO:0000256" key="3">
    <source>
        <dbReference type="ARBA" id="ARBA00022737"/>
    </source>
</evidence>
<evidence type="ECO:0000256" key="7">
    <source>
        <dbReference type="SAM" id="Phobius"/>
    </source>
</evidence>
<feature type="domain" description="Inositol 1,4,5-trisphosphate/ryanodine receptor" evidence="11">
    <location>
        <begin position="3"/>
        <end position="222"/>
    </location>
</feature>
<dbReference type="InterPro" id="IPR014821">
    <property type="entry name" value="Ins145_P3_rcpt"/>
</dbReference>
<feature type="region of interest" description="Disordered" evidence="6">
    <location>
        <begin position="2494"/>
        <end position="2514"/>
    </location>
</feature>
<feature type="transmembrane region" description="Helical" evidence="7">
    <location>
        <begin position="3006"/>
        <end position="3028"/>
    </location>
</feature>
<keyword evidence="12" id="KW-0675">Receptor</keyword>
<evidence type="ECO:0000256" key="6">
    <source>
        <dbReference type="SAM" id="MobiDB-lite"/>
    </source>
</evidence>
<feature type="domain" description="Ion transport" evidence="8">
    <location>
        <begin position="2971"/>
        <end position="3107"/>
    </location>
</feature>
<evidence type="ECO:0000313" key="12">
    <source>
        <dbReference type="EMBL" id="EAR90118.2"/>
    </source>
</evidence>
<evidence type="ECO:0000259" key="8">
    <source>
        <dbReference type="Pfam" id="PF00520"/>
    </source>
</evidence>
<dbReference type="KEGG" id="tet:TTHERM_00354640"/>
<dbReference type="InterPro" id="IPR035910">
    <property type="entry name" value="RyR/IP3R_RIH_dom_sf"/>
</dbReference>
<dbReference type="InterPro" id="IPR013662">
    <property type="entry name" value="RIH_assoc-dom"/>
</dbReference>
<organism evidence="12 13">
    <name type="scientific">Tetrahymena thermophila (strain SB210)</name>
    <dbReference type="NCBI Taxonomy" id="312017"/>
    <lineage>
        <taxon>Eukaryota</taxon>
        <taxon>Sar</taxon>
        <taxon>Alveolata</taxon>
        <taxon>Ciliophora</taxon>
        <taxon>Intramacronucleata</taxon>
        <taxon>Oligohymenophorea</taxon>
        <taxon>Hymenostomatida</taxon>
        <taxon>Tetrahymenina</taxon>
        <taxon>Tetrahymenidae</taxon>
        <taxon>Tetrahymena</taxon>
    </lineage>
</organism>
<feature type="transmembrane region" description="Helical" evidence="7">
    <location>
        <begin position="2809"/>
        <end position="2830"/>
    </location>
</feature>
<proteinExistence type="predicted"/>
<sequence length="3260" mass="388227">MRNRTHLHYGSLVSLKIFQQENSYLSADGFIQKCVVAQDYRFNSDGLRNVDFLDSVFQVLPLYQYEKQQEIQKQLDQFYRDETQKFEQDINSVEDDKYDYRLQLEKKLKDKQKFEENIGKQEKYLQNLSHELNKELAQNDLKFNKNKNLNIAYGEKFQLQHYRSKKYLCLSNLSFDDNYQNSFSLQLENNPSEMTFFKFVSAYKHQLDLSKDVQFDDHVYLAIDIEKEGYIYFLNQENQKMDNQEMQKIYQDSSHNDFDKSKDNQKSLEIFLKEKKSDFFFKFMKQTIFELKLYCECIEDDKRTVTQEDISTLIYGDIVWITENQSESYLECVDNVEDETMKGTQVSQRYQSLSQYQVASNKDEYEIKQKQLNKIQQRTTIQLSLLFKKMQSSQMKNTRGLWKIEAPQMESGGPISTKSKIRLKNIRNGMYLAIVQENANEEEQNRNYLYERSYMPYYDNNKQKKQRVGIVEMHQNDIKDQSATLFSLIRKDDNNVVTANNEYLYEFLYDIQHEQTKQFLGQMYVKDFSNQKDRFFLNDIKPNLQSSNVLHPNNSLQNISKNDSNFMSTSVLEDNAVKINSDDETDNVDEYQKRLAAVITTVESNSKEFIKLYKAPHEDVWEILFLLSCIPQLQKGINLLKYVQENIVYRIESMDNLIEDFDINSPLCKKIKIQGDSLEKQFLQFNKLIQSIIQFCYERSSLQTNQAKEGKFRCNIKRQRLLREQGVLRYVTLVVKYLFQENKTFKWALLNQKQYLMFEKTRDNKDQISYNINDDQNTKIEKQEIQTKIVKIFKGLQKITRACYHLIYQICLQNFDNQVQAFKYIKIYKNHIGFNLGAENCIIAIFQDNEDLLLAQNFADILKMPDDLEVEQNIIQKNEMLLKYSLDEGIMFGKKQVGKQKEVQVPNENKLINIILQQYKLVCEKEKNQKGQQFQILDLLICLCKNGQESLTINQSSICDLIFTRNKYNKHLYDSQFMKIMPLDKKIEIENLIILTDTDRKTLELLEFYKKSNDNIIINKKKFVQKLFLLYASLCSGRNYNCIEKVKAILPFMSIQSYLWSADDSEILSSIISILDCVYIDRKPQYHQCIPDLVHSVQLVPSNQQKQKVIYGIQEDDDIIERNEKMGYSQQNIEMEQFENYYEYNQQANESREDEEIKKYLRMKVFNTIIQYLEKCKASSEIRNKSLTLNTIELIRKFIVFDLFSITEKRQQQQIYQELLTNLRLGPDEKTKIKDVHKQEFQETSAVSKFKQFLTGKPKDIEKTQANKKVHFGTDIKEKSTFKNRFSKQRIPRKSVKDTLQREAFSNLYRKQIQSPNEDPGQTQINEKSSRQTNIDIKKKIAEIFLIYIDLKINNQIDKIIQHIRNCIYKQKLQSEDVIYQHMQKPETIQDIFPKIELPLATLLKNYNQDSNDPFKDYEKKKKREEDEEFPALNFYLKDQTSLNEVYDSKITEKSEQLLISLLDIFLLNSDYQLNCLILNIIFKNFSLGKHTIKVSKNLIIISDEEEVKIDSTIETTIKEFSFMCETSETWFVHASRLKLLDDPEWVSKHQDEHKILLKQKEEVCKCIEQIKDLNKLMYVQSVQEKKIFDVGKNASQIKMIRQFMMKNANSQKLIMDMLKDNIHILEEINKYDSSCQITQVFTGCFTFLKNFCLKDNKINKKELYKDVKFFIRFMKYVDVGQTDLINEIYQDNYKASTEVDDDIIRLYLEKICHPNSQNGYGGRHIRYIQFIQNIMFFKKLKMPITNNIWKVIQNIQITMSTEKMLVFLYMKRNDFYDKNKSYCDCDKKYYGQYIFDLEMPQNVVQQVQKPCYSYIFEEEFQFNQPFLYHQKLLNSILDIIRETEGKSSFFKNILLKYLPCDYLLFFLQKEDYFIQDCNKNRLVLLLKKPLCQIFLILYADQQNLQNYQKQILESSHTQRFLDNEIKKMSMQLQKLSDQMINTNKSVLNYQFNQYQNYQHEIPLSNQINSSDKNSYKARNEGLEEIKKDQSYYEEFVYENRLYQTLCSKIEKSELDYIQWLTEYSLPMINFIFKISSKFEKKRVILEDLLKKYKIEDQINKNQMFQSSNIIQKTLLETKKYIFQQDQGISVRTQSSRFNQKNSQLYYQISNNQFDGDLEQYVSLPLQNILSSKGSSLVQDKYTKIFLLNMLIMDEMKQIINLEKRSFIQAIQKIDKVLNDEKSQKISTIFPRFTSFLRISFNQYSISKGWNEYRVIVDIMRTMILLLDNPLDRDEIKKANEAKQVGSKSERQAILENMIQKKRESYQDLFANYNLPKYLLEMLCNKDIDYKLHHQSIKLRRTIFSLLNALLQGGNLKIQNQIYQFFVQNANSQLFFDMVSDMIDEEIKKTLNVSIYDEIEQDLETIEFVYRSKDKFLGISEVLKTIQLLCLGQFKKNQNYIRQQTNSRNSINLIEKISDLFDIVIRNHNIPDQLKIDLSSLQKANQILDTLIESIQGPVYENQLELIQSKILKSICDILTQEENIEYIKFKNKQNPKGKSKLSSEQQKKNNKLNGSKQEIQVRLIDNLKNLSKKFSEKVANKFFKTNENWMVSKLKNKCIQFLESLLEGNQDSFILNKIMNDIPQQTLSENLGIVFGKLKQYKQQSDIKLSEKLFRLSFVKIEEILQIPSEQREKYGIIVDTGFRVYHLLVLYYQENKNNNLKSLNFNQDIDNQEEFQYQNYILEGYEYFKKYSLHIEVNIDNKFYQIYFPKLPACCIDFSQIIKKYEEKYDRLSTKTKTKDLLKYSQEIIIKFEHEYKINYTDQEKLADEDDEQVEDDNVLLQAYSKIYLLWQKLKKIISDKIVKQSYTFQTFSFRLAMFQNIIILFSFKSFHQFVTFKWGLAKESTTDDYYDDQNSTPFQDLSFIGINLNPVGFFVNFLVVIQIIQVILNSFVFISLILRDYSFYDNKIDNKYAHQELKIHKYINYLNLILRNKLDKYIKFIQLQVEKLLEFVFEKWVDIGLIACAFLALFNPVVTAILLFDIFRRIPSLKNILQSLIIARYQLFLTFILFLVLTYIFAILVYYFFWDYLSNQCFTLWTCFLFIFDMTFKNNAGYTSSYPPDYTDNWRIGTLSLQQLTYTFIIVIILTEIISGIIIDTLAKLREQDAAKNQDMQTICFICGQKRDYLDRKPGGWDQHVNEDHNRMNYIFFIMYLKFKSKNDLSGFENLIKQQIDRQQINWFPILDFIAEQDGLEEKVQIEKKKQDLRFQEDQIYVDYKEFNEKNIKENVAIQLDSITQKMEVIRKGLDEIVIPNSDSD</sequence>
<protein>
    <submittedName>
        <fullName evidence="12">IP3 receptor calcium ion channel protein</fullName>
    </submittedName>
</protein>
<dbReference type="InterPro" id="IPR036300">
    <property type="entry name" value="MIR_dom_sf"/>
</dbReference>
<dbReference type="Pfam" id="PF08454">
    <property type="entry name" value="RIH_assoc"/>
    <property type="match status" value="1"/>
</dbReference>
<comment type="subcellular location">
    <subcellularLocation>
        <location evidence="1">Membrane</location>
        <topology evidence="1">Multi-pass membrane protein</topology>
    </subcellularLocation>
</comment>
<keyword evidence="3" id="KW-0677">Repeat</keyword>
<dbReference type="PANTHER" id="PTHR13715">
    <property type="entry name" value="RYANODINE RECEPTOR AND IP3 RECEPTOR"/>
    <property type="match status" value="1"/>
</dbReference>
<evidence type="ECO:0000259" key="11">
    <source>
        <dbReference type="Pfam" id="PF08709"/>
    </source>
</evidence>
<dbReference type="PANTHER" id="PTHR13715:SF99">
    <property type="entry name" value="INOSITOL 1,4,5-TRISPHOSPHATE RECEPTOR-LIKE PROTEIN A"/>
    <property type="match status" value="1"/>
</dbReference>
<evidence type="ECO:0000256" key="1">
    <source>
        <dbReference type="ARBA" id="ARBA00004141"/>
    </source>
</evidence>
<feature type="domain" description="RyR/IP3R Homology associated" evidence="10">
    <location>
        <begin position="2375"/>
        <end position="2479"/>
    </location>
</feature>
<dbReference type="GO" id="GO:0006816">
    <property type="term" value="P:calcium ion transport"/>
    <property type="evidence" value="ECO:0007669"/>
    <property type="project" value="InterPro"/>
</dbReference>
<keyword evidence="2 7" id="KW-0812">Transmembrane</keyword>
<dbReference type="SUPFAM" id="SSF100909">
    <property type="entry name" value="IP3 receptor type 1 binding core, domain 2"/>
    <property type="match status" value="2"/>
</dbReference>
<dbReference type="OrthoDB" id="300855at2759"/>
<feature type="transmembrane region" description="Helical" evidence="7">
    <location>
        <begin position="2962"/>
        <end position="2986"/>
    </location>
</feature>
<dbReference type="Pfam" id="PF08709">
    <property type="entry name" value="Ins145_P3_rec"/>
    <property type="match status" value="1"/>
</dbReference>
<dbReference type="InterPro" id="IPR016093">
    <property type="entry name" value="MIR_motif"/>
</dbReference>
<accession>Q22YA6</accession>
<dbReference type="InterPro" id="IPR005821">
    <property type="entry name" value="Ion_trans_dom"/>
</dbReference>
<name>Q22YA6_TETTS</name>
<dbReference type="EMBL" id="GG662749">
    <property type="protein sequence ID" value="EAR90118.2"/>
    <property type="molecule type" value="Genomic_DNA"/>
</dbReference>
<dbReference type="GO" id="GO:0016020">
    <property type="term" value="C:membrane"/>
    <property type="evidence" value="ECO:0007669"/>
    <property type="project" value="UniProtKB-SubCell"/>
</dbReference>
<dbReference type="Pfam" id="PF02815">
    <property type="entry name" value="MIR"/>
    <property type="match status" value="1"/>
</dbReference>
<dbReference type="HOGENOM" id="CLU_000207_0_0_1"/>
<evidence type="ECO:0000256" key="5">
    <source>
        <dbReference type="ARBA" id="ARBA00023136"/>
    </source>
</evidence>
<feature type="transmembrane region" description="Helical" evidence="7">
    <location>
        <begin position="2876"/>
        <end position="2901"/>
    </location>
</feature>
<evidence type="ECO:0000313" key="13">
    <source>
        <dbReference type="Proteomes" id="UP000009168"/>
    </source>
</evidence>
<feature type="domain" description="MIR" evidence="9">
    <location>
        <begin position="374"/>
        <end position="516"/>
    </location>
</feature>
<evidence type="ECO:0000259" key="9">
    <source>
        <dbReference type="Pfam" id="PF02815"/>
    </source>
</evidence>
<keyword evidence="5 7" id="KW-0472">Membrane</keyword>
<feature type="transmembrane region" description="Helical" evidence="7">
    <location>
        <begin position="3079"/>
        <end position="3102"/>
    </location>
</feature>
<evidence type="ECO:0000256" key="4">
    <source>
        <dbReference type="ARBA" id="ARBA00022989"/>
    </source>
</evidence>
<reference evidence="13" key="1">
    <citation type="journal article" date="2006" name="PLoS Biol.">
        <title>Macronuclear genome sequence of the ciliate Tetrahymena thermophila, a model eukaryote.</title>
        <authorList>
            <person name="Eisen J.A."/>
            <person name="Coyne R.S."/>
            <person name="Wu M."/>
            <person name="Wu D."/>
            <person name="Thiagarajan M."/>
            <person name="Wortman J.R."/>
            <person name="Badger J.H."/>
            <person name="Ren Q."/>
            <person name="Amedeo P."/>
            <person name="Jones K.M."/>
            <person name="Tallon L.J."/>
            <person name="Delcher A.L."/>
            <person name="Salzberg S.L."/>
            <person name="Silva J.C."/>
            <person name="Haas B.J."/>
            <person name="Majoros W.H."/>
            <person name="Farzad M."/>
            <person name="Carlton J.M."/>
            <person name="Smith R.K. Jr."/>
            <person name="Garg J."/>
            <person name="Pearlman R.E."/>
            <person name="Karrer K.M."/>
            <person name="Sun L."/>
            <person name="Manning G."/>
            <person name="Elde N.C."/>
            <person name="Turkewitz A.P."/>
            <person name="Asai D.J."/>
            <person name="Wilkes D.E."/>
            <person name="Wang Y."/>
            <person name="Cai H."/>
            <person name="Collins K."/>
            <person name="Stewart B.A."/>
            <person name="Lee S.R."/>
            <person name="Wilamowska K."/>
            <person name="Weinberg Z."/>
            <person name="Ruzzo W.L."/>
            <person name="Wloga D."/>
            <person name="Gaertig J."/>
            <person name="Frankel J."/>
            <person name="Tsao C.-C."/>
            <person name="Gorovsky M.A."/>
            <person name="Keeling P.J."/>
            <person name="Waller R.F."/>
            <person name="Patron N.J."/>
            <person name="Cherry J.M."/>
            <person name="Stover N.A."/>
            <person name="Krieger C.J."/>
            <person name="del Toro C."/>
            <person name="Ryder H.F."/>
            <person name="Williamson S.C."/>
            <person name="Barbeau R.A."/>
            <person name="Hamilton E.P."/>
            <person name="Orias E."/>
        </authorList>
    </citation>
    <scope>NUCLEOTIDE SEQUENCE [LARGE SCALE GENOMIC DNA]</scope>
    <source>
        <strain evidence="13">SB210</strain>
    </source>
</reference>
<dbReference type="GeneID" id="7845866"/>
<dbReference type="InParanoid" id="Q22YA6"/>
<keyword evidence="13" id="KW-1185">Reference proteome</keyword>
<dbReference type="RefSeq" id="XP_001010363.2">
    <property type="nucleotide sequence ID" value="XM_001010363.2"/>
</dbReference>